<dbReference type="AlphaFoldDB" id="A0A914QK73"/>
<accession>A0A914QK73</accession>
<keyword evidence="1" id="KW-1185">Reference proteome</keyword>
<proteinExistence type="predicted"/>
<dbReference type="WBParaSite" id="PDA_v2.g3605.t1">
    <property type="protein sequence ID" value="PDA_v2.g3605.t1"/>
    <property type="gene ID" value="PDA_v2.g3605"/>
</dbReference>
<dbReference type="Proteomes" id="UP000887578">
    <property type="component" value="Unplaced"/>
</dbReference>
<name>A0A914QK73_9BILA</name>
<reference evidence="2" key="1">
    <citation type="submission" date="2022-11" db="UniProtKB">
        <authorList>
            <consortium name="WormBaseParasite"/>
        </authorList>
    </citation>
    <scope>IDENTIFICATION</scope>
</reference>
<sequence>MLEEYTKTLSAECEASFLRLADEEYALYISPTLLETLRKTLKLKGDGRFKYTPKGYRLIFRLFGWLKNFGCYS</sequence>
<evidence type="ECO:0000313" key="1">
    <source>
        <dbReference type="Proteomes" id="UP000887578"/>
    </source>
</evidence>
<protein>
    <submittedName>
        <fullName evidence="2">Uncharacterized protein</fullName>
    </submittedName>
</protein>
<evidence type="ECO:0000313" key="2">
    <source>
        <dbReference type="WBParaSite" id="PDA_v2.g3605.t1"/>
    </source>
</evidence>
<organism evidence="1 2">
    <name type="scientific">Panagrolaimus davidi</name>
    <dbReference type="NCBI Taxonomy" id="227884"/>
    <lineage>
        <taxon>Eukaryota</taxon>
        <taxon>Metazoa</taxon>
        <taxon>Ecdysozoa</taxon>
        <taxon>Nematoda</taxon>
        <taxon>Chromadorea</taxon>
        <taxon>Rhabditida</taxon>
        <taxon>Tylenchina</taxon>
        <taxon>Panagrolaimomorpha</taxon>
        <taxon>Panagrolaimoidea</taxon>
        <taxon>Panagrolaimidae</taxon>
        <taxon>Panagrolaimus</taxon>
    </lineage>
</organism>